<accession>A0A2K9EMR1</accession>
<sequence length="623" mass="69272">MKNTAGQIMSSSIARDLIGEIEFRRNLAGAARSLTDTARQSFNRFGFSAKARNLWRMAQGSNSVVLKKISRGGTHSAKQLGMQMDYLFGKSTSLFGNMIEHDPDGRSLSREERKEIVEMWSDGWSGAPKNGQTTHLLLSFPADLSPKKAKLIAEAWASEMFQSGIHAEDEWAYVAALHTDRANPHVHIVVNNRGIANRTWFFMAKSHVFNLGMMKERIVEIAAEDGVQLDATSRLERGILSYGPSRAEIEGAKREHRPVRERMREGRALADALAEIAVTATLSRSLAGIADQVLQAEIAANLTKAASVLERGGIILPKDMEITMQSDAVTTRSDLRQEFAGWFENAEDLVAAKPAHERNDVRRELYEISGNVLEALGDERGAALMRRGARAAIYQTRLDTDQINREGRSVEISPIASGEMRRDVQAEGAKIGIRPEIIAARLDTGAGNAWQEREWMKADLLAVAEAKRLDLTREKDRSLAAELVDGFYSSAAAVLDRVLEREQHNSNDRLTRTLSSMAQGASQGQDLQFGHEEQAERFTNDLKERYGDDVVRRIAQGDDRALAVDFPDADRRRDVALSIMSAAKNHQSLGITLREAEEAEVRLKERDTPSHDQSQDRDDGWSI</sequence>
<proteinExistence type="predicted"/>
<gene>
    <name evidence="3" type="ORF">CUV01_19240</name>
</gene>
<evidence type="ECO:0000313" key="4">
    <source>
        <dbReference type="Proteomes" id="UP000233742"/>
    </source>
</evidence>
<protein>
    <recommendedName>
        <fullName evidence="2">MobA/VirD2-like nuclease domain-containing protein</fullName>
    </recommendedName>
</protein>
<geneLocation type="plasmid" evidence="4">
    <name>pbm152</name>
</geneLocation>
<dbReference type="KEGG" id="paro:CUV01_19240"/>
<keyword evidence="4" id="KW-1185">Reference proteome</keyword>
<feature type="domain" description="MobA/VirD2-like nuclease" evidence="2">
    <location>
        <begin position="126"/>
        <end position="196"/>
    </location>
</feature>
<evidence type="ECO:0000259" key="2">
    <source>
        <dbReference type="Pfam" id="PF03432"/>
    </source>
</evidence>
<organism evidence="3 4">
    <name type="scientific">Paracoccus tegillarcae</name>
    <dbReference type="NCBI Taxonomy" id="1529068"/>
    <lineage>
        <taxon>Bacteria</taxon>
        <taxon>Pseudomonadati</taxon>
        <taxon>Pseudomonadota</taxon>
        <taxon>Alphaproteobacteria</taxon>
        <taxon>Rhodobacterales</taxon>
        <taxon>Paracoccaceae</taxon>
        <taxon>Paracoccus</taxon>
    </lineage>
</organism>
<dbReference type="Gene3D" id="3.30.930.30">
    <property type="match status" value="1"/>
</dbReference>
<dbReference type="EMBL" id="CP025410">
    <property type="protein sequence ID" value="AUH35719.1"/>
    <property type="molecule type" value="Genomic_DNA"/>
</dbReference>
<feature type="region of interest" description="Disordered" evidence="1">
    <location>
        <begin position="599"/>
        <end position="623"/>
    </location>
</feature>
<evidence type="ECO:0000313" key="3">
    <source>
        <dbReference type="EMBL" id="AUH35719.1"/>
    </source>
</evidence>
<dbReference type="AlphaFoldDB" id="A0A2K9EMR1"/>
<dbReference type="OrthoDB" id="98563at2"/>
<name>A0A2K9EMR1_9RHOB</name>
<dbReference type="Pfam" id="PF03432">
    <property type="entry name" value="Relaxase"/>
    <property type="match status" value="1"/>
</dbReference>
<keyword evidence="3" id="KW-0614">Plasmid</keyword>
<dbReference type="InterPro" id="IPR005094">
    <property type="entry name" value="Endonuclease_MobA/VirD2"/>
</dbReference>
<evidence type="ECO:0000256" key="1">
    <source>
        <dbReference type="SAM" id="MobiDB-lite"/>
    </source>
</evidence>
<dbReference type="Proteomes" id="UP000233742">
    <property type="component" value="Plasmid pBM152"/>
</dbReference>
<reference evidence="3 4" key="1">
    <citation type="submission" date="2017-12" db="EMBL/GenBank/DDBJ databases">
        <authorList>
            <person name="Hurst M.R.H."/>
        </authorList>
    </citation>
    <scope>NUCLEOTIDE SEQUENCE [LARGE SCALE GENOMIC DNA]</scope>
    <source>
        <strain evidence="3 4">BM15</strain>
        <plasmid evidence="4">Plasmid pbm152</plasmid>
    </source>
</reference>
<dbReference type="RefSeq" id="WP_101462369.1">
    <property type="nucleotide sequence ID" value="NZ_CP025410.1"/>
</dbReference>